<dbReference type="RefSeq" id="WP_161825641.1">
    <property type="nucleotide sequence ID" value="NZ_WVIC01000022.1"/>
</dbReference>
<accession>A0A8K2A8G0</accession>
<dbReference type="Proteomes" id="UP000607397">
    <property type="component" value="Unassembled WGS sequence"/>
</dbReference>
<gene>
    <name evidence="1" type="ORF">GS597_11740</name>
</gene>
<dbReference type="EMBL" id="WVIC01000022">
    <property type="protein sequence ID" value="NCJ07164.1"/>
    <property type="molecule type" value="Genomic_DNA"/>
</dbReference>
<keyword evidence="2" id="KW-1185">Reference proteome</keyword>
<sequence>MKGLFDQVVGALNNPNQQANPNQIGSIVGALQQVSNTPGLDANTTQALVNVVGNHVRTALTQQQQSNNPTQAENLVSRFSGTGANPEAVQCVLGEKETQATIEDGARATGLNPATVQALLPVLIPLVLNFLQTGASTQNQTGSNSVLQSFLQGSGSGFDMGSALSMASQLLQSR</sequence>
<organism evidence="1 2">
    <name type="scientific">Petrachloros mirabilis ULC683</name>
    <dbReference type="NCBI Taxonomy" id="2781853"/>
    <lineage>
        <taxon>Bacteria</taxon>
        <taxon>Bacillati</taxon>
        <taxon>Cyanobacteriota</taxon>
        <taxon>Cyanophyceae</taxon>
        <taxon>Synechococcales</taxon>
        <taxon>Petrachlorosaceae</taxon>
        <taxon>Petrachloros</taxon>
        <taxon>Petrachloros mirabilis</taxon>
    </lineage>
</organism>
<evidence type="ECO:0000313" key="2">
    <source>
        <dbReference type="Proteomes" id="UP000607397"/>
    </source>
</evidence>
<name>A0A8K2A8G0_9CYAN</name>
<protein>
    <submittedName>
        <fullName evidence="1">DUF937 domain-containing protein</fullName>
    </submittedName>
</protein>
<comment type="caution">
    <text evidence="1">The sequence shown here is derived from an EMBL/GenBank/DDBJ whole genome shotgun (WGS) entry which is preliminary data.</text>
</comment>
<dbReference type="Pfam" id="PF06078">
    <property type="entry name" value="DUF937"/>
    <property type="match status" value="1"/>
</dbReference>
<proteinExistence type="predicted"/>
<evidence type="ECO:0000313" key="1">
    <source>
        <dbReference type="EMBL" id="NCJ07164.1"/>
    </source>
</evidence>
<reference evidence="1" key="1">
    <citation type="submission" date="2019-12" db="EMBL/GenBank/DDBJ databases">
        <title>High-Quality draft genome sequences of three cyanobacteria isolated from the limestone walls of the Old Cathedral of Coimbra.</title>
        <authorList>
            <person name="Tiago I."/>
            <person name="Soares F."/>
            <person name="Portugal A."/>
        </authorList>
    </citation>
    <scope>NUCLEOTIDE SEQUENCE [LARGE SCALE GENOMIC DNA]</scope>
    <source>
        <strain evidence="1">C</strain>
    </source>
</reference>
<dbReference type="InterPro" id="IPR009282">
    <property type="entry name" value="DUF937"/>
</dbReference>
<dbReference type="AlphaFoldDB" id="A0A8K2A8G0"/>